<keyword evidence="7" id="KW-1185">Reference proteome</keyword>
<dbReference type="Pfam" id="PF00557">
    <property type="entry name" value="Peptidase_M24"/>
    <property type="match status" value="1"/>
</dbReference>
<proteinExistence type="inferred from homology"/>
<dbReference type="Pfam" id="PF01321">
    <property type="entry name" value="Creatinase_N"/>
    <property type="match status" value="1"/>
</dbReference>
<reference evidence="6" key="1">
    <citation type="journal article" date="2014" name="Int. J. Syst. Evol. Microbiol.">
        <title>Complete genome sequence of Corynebacterium casei LMG S-19264T (=DSM 44701T), isolated from a smear-ripened cheese.</title>
        <authorList>
            <consortium name="US DOE Joint Genome Institute (JGI-PGF)"/>
            <person name="Walter F."/>
            <person name="Albersmeier A."/>
            <person name="Kalinowski J."/>
            <person name="Ruckert C."/>
        </authorList>
    </citation>
    <scope>NUCLEOTIDE SEQUENCE</scope>
    <source>
        <strain evidence="6">JCM 10088</strain>
    </source>
</reference>
<keyword evidence="2" id="KW-0378">Hydrolase</keyword>
<organism evidence="6 7">
    <name type="scientific">Thermocladium modestius</name>
    <dbReference type="NCBI Taxonomy" id="62609"/>
    <lineage>
        <taxon>Archaea</taxon>
        <taxon>Thermoproteota</taxon>
        <taxon>Thermoprotei</taxon>
        <taxon>Thermoproteales</taxon>
        <taxon>Thermoproteaceae</taxon>
        <taxon>Thermocladium</taxon>
    </lineage>
</organism>
<dbReference type="InterPro" id="IPR000994">
    <property type="entry name" value="Pept_M24"/>
</dbReference>
<dbReference type="Proteomes" id="UP000610960">
    <property type="component" value="Unassembled WGS sequence"/>
</dbReference>
<evidence type="ECO:0000313" key="6">
    <source>
        <dbReference type="EMBL" id="GGP21448.1"/>
    </source>
</evidence>
<evidence type="ECO:0000259" key="4">
    <source>
        <dbReference type="Pfam" id="PF00557"/>
    </source>
</evidence>
<dbReference type="Gene3D" id="3.40.350.10">
    <property type="entry name" value="Creatinase/prolidase N-terminal domain"/>
    <property type="match status" value="1"/>
</dbReference>
<protein>
    <submittedName>
        <fullName evidence="6">Peptidase M24 family protein</fullName>
    </submittedName>
</protein>
<dbReference type="OrthoDB" id="1346at2157"/>
<dbReference type="RefSeq" id="WP_188596644.1">
    <property type="nucleotide sequence ID" value="NZ_BMNL01000003.1"/>
</dbReference>
<dbReference type="SUPFAM" id="SSF53092">
    <property type="entry name" value="Creatinase/prolidase N-terminal domain"/>
    <property type="match status" value="1"/>
</dbReference>
<dbReference type="AlphaFoldDB" id="A0A830GUM4"/>
<dbReference type="PANTHER" id="PTHR46112">
    <property type="entry name" value="AMINOPEPTIDASE"/>
    <property type="match status" value="1"/>
</dbReference>
<dbReference type="PROSITE" id="PS00491">
    <property type="entry name" value="PROLINE_PEPTIDASE"/>
    <property type="match status" value="1"/>
</dbReference>
<dbReference type="Gene3D" id="3.90.230.10">
    <property type="entry name" value="Creatinase/methionine aminopeptidase superfamily"/>
    <property type="match status" value="1"/>
</dbReference>
<name>A0A830GUM4_9CREN</name>
<keyword evidence="1 3" id="KW-0479">Metal-binding</keyword>
<dbReference type="InterPro" id="IPR001131">
    <property type="entry name" value="Peptidase_M24B_aminopep-P_CS"/>
</dbReference>
<comment type="caution">
    <text evidence="6">The sequence shown here is derived from an EMBL/GenBank/DDBJ whole genome shotgun (WGS) entry which is preliminary data.</text>
</comment>
<reference evidence="6" key="2">
    <citation type="submission" date="2020-09" db="EMBL/GenBank/DDBJ databases">
        <authorList>
            <person name="Sun Q."/>
            <person name="Ohkuma M."/>
        </authorList>
    </citation>
    <scope>NUCLEOTIDE SEQUENCE</scope>
    <source>
        <strain evidence="6">JCM 10088</strain>
    </source>
</reference>
<gene>
    <name evidence="6" type="ORF">GCM10007981_13310</name>
</gene>
<evidence type="ECO:0000256" key="2">
    <source>
        <dbReference type="ARBA" id="ARBA00022801"/>
    </source>
</evidence>
<feature type="domain" description="Creatinase N-terminal" evidence="5">
    <location>
        <begin position="12"/>
        <end position="111"/>
    </location>
</feature>
<dbReference type="PANTHER" id="PTHR46112:SF9">
    <property type="entry name" value="XAA-PRO AMINOPEPTIDASE"/>
    <property type="match status" value="1"/>
</dbReference>
<dbReference type="InterPro" id="IPR000587">
    <property type="entry name" value="Creatinase_N"/>
</dbReference>
<dbReference type="GO" id="GO:0016787">
    <property type="term" value="F:hydrolase activity"/>
    <property type="evidence" value="ECO:0007669"/>
    <property type="project" value="UniProtKB-KW"/>
</dbReference>
<evidence type="ECO:0000259" key="5">
    <source>
        <dbReference type="Pfam" id="PF01321"/>
    </source>
</evidence>
<comment type="similarity">
    <text evidence="3">Belongs to the peptidase M24B family.</text>
</comment>
<dbReference type="InterPro" id="IPR050659">
    <property type="entry name" value="Peptidase_M24B"/>
</dbReference>
<accession>A0A830GUM4</accession>
<dbReference type="EMBL" id="BMNL01000003">
    <property type="protein sequence ID" value="GGP21448.1"/>
    <property type="molecule type" value="Genomic_DNA"/>
</dbReference>
<dbReference type="GO" id="GO:0046872">
    <property type="term" value="F:metal ion binding"/>
    <property type="evidence" value="ECO:0007669"/>
    <property type="project" value="UniProtKB-KW"/>
</dbReference>
<sequence>MQCFDSGEYLSRMRRLESLLSSRGIGLAIITPGSNMAYLTGFREPPMERPIMLAVGAGSPLMVVPKLYEDQVRGVPADVVAYRDGEDPFQLLKSMRPAKSIAIDDYAFAKDFAGIAKAYGVQPSLLGSLMFQLRRVKSPREVELMGRAVQLSEAALSSFVGRVGVGMTGHEAARLLKSELESRGLELAFEPIVTSGPDSAMPHLTHTDRRIERGGSLVVDFGGRLCGYNADITRTFFVGDVNGEEERVYGVVLDAQTKAEEAVRPGVEAGSIDGIARRAISDAGYGDFFIHRTGHGLGIDVHEEPYIVQGNVERLEEGNVFTVEPGIYLPGRFGVRIEDDVAIVGGQARRLNEFPRELTIIGDRR</sequence>
<feature type="domain" description="Peptidase M24" evidence="4">
    <location>
        <begin position="143"/>
        <end position="343"/>
    </location>
</feature>
<dbReference type="SUPFAM" id="SSF55920">
    <property type="entry name" value="Creatinase/aminopeptidase"/>
    <property type="match status" value="1"/>
</dbReference>
<evidence type="ECO:0000256" key="3">
    <source>
        <dbReference type="RuleBase" id="RU000590"/>
    </source>
</evidence>
<dbReference type="InterPro" id="IPR036005">
    <property type="entry name" value="Creatinase/aminopeptidase-like"/>
</dbReference>
<evidence type="ECO:0000256" key="1">
    <source>
        <dbReference type="ARBA" id="ARBA00022723"/>
    </source>
</evidence>
<evidence type="ECO:0000313" key="7">
    <source>
        <dbReference type="Proteomes" id="UP000610960"/>
    </source>
</evidence>
<dbReference type="InterPro" id="IPR029149">
    <property type="entry name" value="Creatin/AminoP/Spt16_N"/>
</dbReference>